<evidence type="ECO:0000313" key="2">
    <source>
        <dbReference type="WBParaSite" id="SVE_1981700.1"/>
    </source>
</evidence>
<accession>A0A0K0G504</accession>
<dbReference type="AlphaFoldDB" id="A0A0K0G504"/>
<sequence length="336" mass="39382">MEHNITDHLYNLLLDEVIQELSTNVGIGFDNDTLKSYILKRFVITRHQYRSRLMLKIFHLEPQLILYEIHDNKPWNLAYASWAVSHFELIDKLISYKCDKSNQRRSKPKNNSCRIHPNLKHSFNEFLVHDNKPWNLAYASWAVSHFELIDKLISYKCNKSNQRRSKPKNNSCRIHPNLKHSFNEFRVLNNKKIQSRLPGKNRSFSNSRKDNDKEARCNQITISKSKPINDLRISITMNQTDLSHKCVAYIDGGSQKTWILQRVTFLRILFYIVESLPDLYSQIFLDNDFLASINAEVLYRANGSALRINDDIIPSTNFPISPRGNPIKVYRVMTQS</sequence>
<dbReference type="WBParaSite" id="SVE_1981700.1">
    <property type="protein sequence ID" value="SVE_1981700.1"/>
    <property type="gene ID" value="SVE_1981700"/>
</dbReference>
<organism evidence="1 2">
    <name type="scientific">Strongyloides venezuelensis</name>
    <name type="common">Threadworm</name>
    <dbReference type="NCBI Taxonomy" id="75913"/>
    <lineage>
        <taxon>Eukaryota</taxon>
        <taxon>Metazoa</taxon>
        <taxon>Ecdysozoa</taxon>
        <taxon>Nematoda</taxon>
        <taxon>Chromadorea</taxon>
        <taxon>Rhabditida</taxon>
        <taxon>Tylenchina</taxon>
        <taxon>Panagrolaimomorpha</taxon>
        <taxon>Strongyloidoidea</taxon>
        <taxon>Strongyloididae</taxon>
        <taxon>Strongyloides</taxon>
    </lineage>
</organism>
<proteinExistence type="predicted"/>
<dbReference type="STRING" id="75913.A0A0K0G504"/>
<evidence type="ECO:0000313" key="1">
    <source>
        <dbReference type="Proteomes" id="UP000035680"/>
    </source>
</evidence>
<reference evidence="1" key="1">
    <citation type="submission" date="2014-07" db="EMBL/GenBank/DDBJ databases">
        <authorList>
            <person name="Martin A.A"/>
            <person name="De Silva N."/>
        </authorList>
    </citation>
    <scope>NUCLEOTIDE SEQUENCE</scope>
</reference>
<name>A0A0K0G504_STRVS</name>
<dbReference type="Proteomes" id="UP000035680">
    <property type="component" value="Unassembled WGS sequence"/>
</dbReference>
<reference evidence="2" key="2">
    <citation type="submission" date="2015-08" db="UniProtKB">
        <authorList>
            <consortium name="WormBaseParasite"/>
        </authorList>
    </citation>
    <scope>IDENTIFICATION</scope>
</reference>
<protein>
    <submittedName>
        <fullName evidence="2">DUF1758 domain-containing protein</fullName>
    </submittedName>
</protein>
<keyword evidence="1" id="KW-1185">Reference proteome</keyword>